<dbReference type="FunFam" id="1.10.287.110:FF:000001">
    <property type="entry name" value="Import inner membrane translocase subunit tim14"/>
    <property type="match status" value="1"/>
</dbReference>
<comment type="similarity">
    <text evidence="7">Belongs to the TIM14 family.</text>
</comment>
<dbReference type="InterPro" id="IPR001623">
    <property type="entry name" value="DnaJ_domain"/>
</dbReference>
<evidence type="ECO:0000256" key="1">
    <source>
        <dbReference type="ARBA" id="ARBA00004434"/>
    </source>
</evidence>
<feature type="compositionally biased region" description="Acidic residues" evidence="8">
    <location>
        <begin position="86"/>
        <end position="95"/>
    </location>
</feature>
<accession>A0A1E7FWH1</accession>
<feature type="domain" description="J" evidence="9">
    <location>
        <begin position="248"/>
        <end position="302"/>
    </location>
</feature>
<dbReference type="Gene3D" id="1.10.287.110">
    <property type="entry name" value="DnaJ domain"/>
    <property type="match status" value="1"/>
</dbReference>
<dbReference type="InParanoid" id="A0A1E7FWH1"/>
<feature type="compositionally biased region" description="Polar residues" evidence="8">
    <location>
        <begin position="201"/>
        <end position="223"/>
    </location>
</feature>
<dbReference type="GO" id="GO:0001671">
    <property type="term" value="F:ATPase activator activity"/>
    <property type="evidence" value="ECO:0007669"/>
    <property type="project" value="TreeGrafter"/>
</dbReference>
<gene>
    <name evidence="10" type="ORF">FRACYDRAFT_267288</name>
</gene>
<evidence type="ECO:0000256" key="8">
    <source>
        <dbReference type="SAM" id="MobiDB-lite"/>
    </source>
</evidence>
<keyword evidence="5" id="KW-0496">Mitochondrion</keyword>
<keyword evidence="6" id="KW-0472">Membrane</keyword>
<organism evidence="10 11">
    <name type="scientific">Fragilariopsis cylindrus CCMP1102</name>
    <dbReference type="NCBI Taxonomy" id="635003"/>
    <lineage>
        <taxon>Eukaryota</taxon>
        <taxon>Sar</taxon>
        <taxon>Stramenopiles</taxon>
        <taxon>Ochrophyta</taxon>
        <taxon>Bacillariophyta</taxon>
        <taxon>Bacillariophyceae</taxon>
        <taxon>Bacillariophycidae</taxon>
        <taxon>Bacillariales</taxon>
        <taxon>Bacillariaceae</taxon>
        <taxon>Fragilariopsis</taxon>
    </lineage>
</organism>
<feature type="region of interest" description="Disordered" evidence="8">
    <location>
        <begin position="80"/>
        <end position="100"/>
    </location>
</feature>
<dbReference type="SMART" id="SM00271">
    <property type="entry name" value="DnaJ"/>
    <property type="match status" value="1"/>
</dbReference>
<proteinExistence type="inferred from homology"/>
<keyword evidence="11" id="KW-1185">Reference proteome</keyword>
<dbReference type="EMBL" id="KV784353">
    <property type="protein sequence ID" value="OEU22464.1"/>
    <property type="molecule type" value="Genomic_DNA"/>
</dbReference>
<keyword evidence="3" id="KW-0999">Mitochondrion inner membrane</keyword>
<evidence type="ECO:0000313" key="10">
    <source>
        <dbReference type="EMBL" id="OEU22464.1"/>
    </source>
</evidence>
<reference evidence="10 11" key="1">
    <citation type="submission" date="2016-09" db="EMBL/GenBank/DDBJ databases">
        <title>Extensive genetic diversity and differential bi-allelic expression allows diatom success in the polar Southern Ocean.</title>
        <authorList>
            <consortium name="DOE Joint Genome Institute"/>
            <person name="Mock T."/>
            <person name="Otillar R.P."/>
            <person name="Strauss J."/>
            <person name="Dupont C."/>
            <person name="Frickenhaus S."/>
            <person name="Maumus F."/>
            <person name="Mcmullan M."/>
            <person name="Sanges R."/>
            <person name="Schmutz J."/>
            <person name="Toseland A."/>
            <person name="Valas R."/>
            <person name="Veluchamy A."/>
            <person name="Ward B.J."/>
            <person name="Allen A."/>
            <person name="Barry K."/>
            <person name="Falciatore A."/>
            <person name="Ferrante M."/>
            <person name="Fortunato A.E."/>
            <person name="Gloeckner G."/>
            <person name="Gruber A."/>
            <person name="Hipkin R."/>
            <person name="Janech M."/>
            <person name="Kroth P."/>
            <person name="Leese F."/>
            <person name="Lindquist E."/>
            <person name="Lyon B.R."/>
            <person name="Martin J."/>
            <person name="Mayer C."/>
            <person name="Parker M."/>
            <person name="Quesneville H."/>
            <person name="Raymond J."/>
            <person name="Uhlig C."/>
            <person name="Valentin K.U."/>
            <person name="Worden A.Z."/>
            <person name="Armbrust E.V."/>
            <person name="Bowler C."/>
            <person name="Green B."/>
            <person name="Moulton V."/>
            <person name="Van Oosterhout C."/>
            <person name="Grigoriev I."/>
        </authorList>
    </citation>
    <scope>NUCLEOTIDE SEQUENCE [LARGE SCALE GENOMIC DNA]</scope>
    <source>
        <strain evidence="10 11">CCMP1102</strain>
    </source>
</reference>
<evidence type="ECO:0000259" key="9">
    <source>
        <dbReference type="SMART" id="SM00271"/>
    </source>
</evidence>
<evidence type="ECO:0000256" key="7">
    <source>
        <dbReference type="ARBA" id="ARBA00038105"/>
    </source>
</evidence>
<dbReference type="AlphaFoldDB" id="A0A1E7FWH1"/>
<dbReference type="KEGG" id="fcy:FRACYDRAFT_267288"/>
<protein>
    <recommendedName>
        <fullName evidence="9">J domain-containing protein</fullName>
    </recommendedName>
</protein>
<sequence>MIAARVTKSSLRISFASLRPVTTSNVNIRQIEDIRQQLCLGDNWNTHTTSQKQQQYKYQSTLTRNDDVLGNGSSSIFWQHKRRNDDDDDDDDDDEADHRRNGNYCTRQLRMLSPQPQQQQQLQLQSSQRRMYHTTSSSERAAVLVMGLATLSAVGYAGSSAMKSYNEFKASQPTEEELEEMRRQEEELQQENEQQQEDTAKQQTKAGGTTNTADDDSTTQPRQNIFREWFDVGTKYYDGGFEDTMTRREAALILGVRESSSPARVKDAHRNLLILNHPDTGGSTFLAGKLNEAKELLLKGKSQRKKK</sequence>
<evidence type="ECO:0000313" key="11">
    <source>
        <dbReference type="Proteomes" id="UP000095751"/>
    </source>
</evidence>
<dbReference type="SUPFAM" id="SSF46565">
    <property type="entry name" value="Chaperone J-domain"/>
    <property type="match status" value="1"/>
</dbReference>
<evidence type="ECO:0000256" key="6">
    <source>
        <dbReference type="ARBA" id="ARBA00023136"/>
    </source>
</evidence>
<evidence type="ECO:0000256" key="5">
    <source>
        <dbReference type="ARBA" id="ARBA00023128"/>
    </source>
</evidence>
<dbReference type="CDD" id="cd06257">
    <property type="entry name" value="DnaJ"/>
    <property type="match status" value="1"/>
</dbReference>
<comment type="subcellular location">
    <subcellularLocation>
        <location evidence="1">Mitochondrion inner membrane</location>
        <topology evidence="1">Single-pass membrane protein</topology>
    </subcellularLocation>
</comment>
<dbReference type="PANTHER" id="PTHR12763:SF28">
    <property type="entry name" value="GEO10507P1-RELATED"/>
    <property type="match status" value="1"/>
</dbReference>
<dbReference type="InterPro" id="IPR036869">
    <property type="entry name" value="J_dom_sf"/>
</dbReference>
<evidence type="ECO:0000256" key="2">
    <source>
        <dbReference type="ARBA" id="ARBA00022692"/>
    </source>
</evidence>
<dbReference type="OrthoDB" id="240298at2759"/>
<dbReference type="Proteomes" id="UP000095751">
    <property type="component" value="Unassembled WGS sequence"/>
</dbReference>
<name>A0A1E7FWH1_9STRA</name>
<evidence type="ECO:0000256" key="4">
    <source>
        <dbReference type="ARBA" id="ARBA00022989"/>
    </source>
</evidence>
<keyword evidence="4" id="KW-1133">Transmembrane helix</keyword>
<feature type="region of interest" description="Disordered" evidence="8">
    <location>
        <begin position="113"/>
        <end position="135"/>
    </location>
</feature>
<dbReference type="GO" id="GO:0030150">
    <property type="term" value="P:protein import into mitochondrial matrix"/>
    <property type="evidence" value="ECO:0007669"/>
    <property type="project" value="TreeGrafter"/>
</dbReference>
<feature type="region of interest" description="Disordered" evidence="8">
    <location>
        <begin position="168"/>
        <end position="223"/>
    </location>
</feature>
<evidence type="ECO:0000256" key="3">
    <source>
        <dbReference type="ARBA" id="ARBA00022792"/>
    </source>
</evidence>
<feature type="compositionally biased region" description="Low complexity" evidence="8">
    <location>
        <begin position="113"/>
        <end position="129"/>
    </location>
</feature>
<dbReference type="GO" id="GO:0001405">
    <property type="term" value="C:PAM complex, Tim23 associated import motor"/>
    <property type="evidence" value="ECO:0007669"/>
    <property type="project" value="TreeGrafter"/>
</dbReference>
<feature type="compositionally biased region" description="Acidic residues" evidence="8">
    <location>
        <begin position="187"/>
        <end position="196"/>
    </location>
</feature>
<keyword evidence="2" id="KW-0812">Transmembrane</keyword>
<dbReference type="PANTHER" id="PTHR12763">
    <property type="match status" value="1"/>
</dbReference>